<evidence type="ECO:0000313" key="7">
    <source>
        <dbReference type="Proteomes" id="UP000095282"/>
    </source>
</evidence>
<dbReference type="Pfam" id="PF03125">
    <property type="entry name" value="Sre"/>
    <property type="match status" value="1"/>
</dbReference>
<evidence type="ECO:0000256" key="4">
    <source>
        <dbReference type="ARBA" id="ARBA00022989"/>
    </source>
</evidence>
<evidence type="ECO:0000313" key="8">
    <source>
        <dbReference type="WBParaSite" id="Csp11.Scaffold629.g14520.t1"/>
    </source>
</evidence>
<feature type="transmembrane region" description="Helical" evidence="6">
    <location>
        <begin position="38"/>
        <end position="61"/>
    </location>
</feature>
<dbReference type="AlphaFoldDB" id="A0A1I7U3N0"/>
<name>A0A1I7U3N0_9PELO</name>
<evidence type="ECO:0000256" key="1">
    <source>
        <dbReference type="ARBA" id="ARBA00004141"/>
    </source>
</evidence>
<comment type="similarity">
    <text evidence="2">Belongs to the nematode receptor-like protein sre family.</text>
</comment>
<accession>A0A1I7U3N0</accession>
<reference evidence="8" key="1">
    <citation type="submission" date="2016-11" db="UniProtKB">
        <authorList>
            <consortium name="WormBaseParasite"/>
        </authorList>
    </citation>
    <scope>IDENTIFICATION</scope>
</reference>
<dbReference type="InterPro" id="IPR053365">
    <property type="entry name" value="Nematode_rcpt-like"/>
</dbReference>
<keyword evidence="3 6" id="KW-0812">Transmembrane</keyword>
<dbReference type="Proteomes" id="UP000095282">
    <property type="component" value="Unplaced"/>
</dbReference>
<dbReference type="PANTHER" id="PTHR47757">
    <property type="entry name" value="SERPENTINE RECEPTOR, CLASS E (EPSILON)-RELATED"/>
    <property type="match status" value="1"/>
</dbReference>
<evidence type="ECO:0000256" key="2">
    <source>
        <dbReference type="ARBA" id="ARBA00006803"/>
    </source>
</evidence>
<keyword evidence="5 6" id="KW-0472">Membrane</keyword>
<dbReference type="GO" id="GO:0007606">
    <property type="term" value="P:sensory perception of chemical stimulus"/>
    <property type="evidence" value="ECO:0007669"/>
    <property type="project" value="InterPro"/>
</dbReference>
<comment type="subcellular location">
    <subcellularLocation>
        <location evidence="1">Membrane</location>
        <topology evidence="1">Multi-pass membrane protein</topology>
    </subcellularLocation>
</comment>
<evidence type="ECO:0000256" key="5">
    <source>
        <dbReference type="ARBA" id="ARBA00023136"/>
    </source>
</evidence>
<dbReference type="WBParaSite" id="Csp11.Scaffold629.g14520.t1">
    <property type="protein sequence ID" value="Csp11.Scaffold629.g14520.t1"/>
    <property type="gene ID" value="Csp11.Scaffold629.g14520"/>
</dbReference>
<dbReference type="PANTHER" id="PTHR47757:SF1">
    <property type="entry name" value="SERPENTINE RECEPTOR, CLASS E (EPSILON)"/>
    <property type="match status" value="1"/>
</dbReference>
<protein>
    <submittedName>
        <fullName evidence="8">Serpentine receptor class gamma</fullName>
    </submittedName>
</protein>
<keyword evidence="7" id="KW-1185">Reference proteome</keyword>
<dbReference type="InterPro" id="IPR004151">
    <property type="entry name" value="7TM_GPCR_serpentine_rcpt_Sre"/>
</dbReference>
<feature type="transmembrane region" description="Helical" evidence="6">
    <location>
        <begin position="67"/>
        <end position="90"/>
    </location>
</feature>
<organism evidence="7 8">
    <name type="scientific">Caenorhabditis tropicalis</name>
    <dbReference type="NCBI Taxonomy" id="1561998"/>
    <lineage>
        <taxon>Eukaryota</taxon>
        <taxon>Metazoa</taxon>
        <taxon>Ecdysozoa</taxon>
        <taxon>Nematoda</taxon>
        <taxon>Chromadorea</taxon>
        <taxon>Rhabditida</taxon>
        <taxon>Rhabditina</taxon>
        <taxon>Rhabditomorpha</taxon>
        <taxon>Rhabditoidea</taxon>
        <taxon>Rhabditidae</taxon>
        <taxon>Peloderinae</taxon>
        <taxon>Caenorhabditis</taxon>
    </lineage>
</organism>
<proteinExistence type="inferred from homology"/>
<dbReference type="eggNOG" id="ENOG502TGKZ">
    <property type="taxonomic scope" value="Eukaryota"/>
</dbReference>
<evidence type="ECO:0000256" key="6">
    <source>
        <dbReference type="SAM" id="Phobius"/>
    </source>
</evidence>
<sequence>MWRSRISSVRFTHNELYTLARKFQIEENIRSLLLARKLVISAVIFISGVCSLLICLVFEWTHGYDTFFVYALDNSILLPALVMSVTLLFCSPAWRERFIVGIPGIQRFRDSRVTHLAENAPKISANRETEVYFEQLRNAWI</sequence>
<evidence type="ECO:0000256" key="3">
    <source>
        <dbReference type="ARBA" id="ARBA00022692"/>
    </source>
</evidence>
<keyword evidence="4 6" id="KW-1133">Transmembrane helix</keyword>
<dbReference type="GO" id="GO:0016020">
    <property type="term" value="C:membrane"/>
    <property type="evidence" value="ECO:0007669"/>
    <property type="project" value="UniProtKB-SubCell"/>
</dbReference>